<sequence length="124" mass="14788">MSSSLLLRCSTRWRQCKKKKAKIESPMRLSGLKESFMVKKSEDPYEDFKRSMIKMILEKQMFEISICIVLENLEYPENFLIRVREMAMVSAIQEAQKDNLRSFNDYMMTVLENHKNPSKRLQKL</sequence>
<comment type="caution">
    <text evidence="1">The sequence shown here is derived from an EMBL/GenBank/DDBJ whole genome shotgun (WGS) entry which is preliminary data.</text>
</comment>
<evidence type="ECO:0000313" key="2">
    <source>
        <dbReference type="Proteomes" id="UP001060215"/>
    </source>
</evidence>
<evidence type="ECO:0000313" key="1">
    <source>
        <dbReference type="EMBL" id="KAI7991621.1"/>
    </source>
</evidence>
<name>A0ACC0FUJ8_9ERIC</name>
<proteinExistence type="predicted"/>
<accession>A0ACC0FUJ8</accession>
<dbReference type="Proteomes" id="UP001060215">
    <property type="component" value="Chromosome 13"/>
</dbReference>
<dbReference type="EMBL" id="CM045770">
    <property type="protein sequence ID" value="KAI7991621.1"/>
    <property type="molecule type" value="Genomic_DNA"/>
</dbReference>
<reference evidence="1 2" key="1">
    <citation type="journal article" date="2022" name="Plant J.">
        <title>Chromosome-level genome of Camellia lanceoleosa provides a valuable resource for understanding genome evolution and self-incompatibility.</title>
        <authorList>
            <person name="Gong W."/>
            <person name="Xiao S."/>
            <person name="Wang L."/>
            <person name="Liao Z."/>
            <person name="Chang Y."/>
            <person name="Mo W."/>
            <person name="Hu G."/>
            <person name="Li W."/>
            <person name="Zhao G."/>
            <person name="Zhu H."/>
            <person name="Hu X."/>
            <person name="Ji K."/>
            <person name="Xiang X."/>
            <person name="Song Q."/>
            <person name="Yuan D."/>
            <person name="Jin S."/>
            <person name="Zhang L."/>
        </authorList>
    </citation>
    <scope>NUCLEOTIDE SEQUENCE [LARGE SCALE GENOMIC DNA]</scope>
    <source>
        <strain evidence="1">SQ_2022a</strain>
    </source>
</reference>
<keyword evidence="2" id="KW-1185">Reference proteome</keyword>
<protein>
    <submittedName>
        <fullName evidence="1">Nuclear pore complex protein NUP93A</fullName>
    </submittedName>
</protein>
<gene>
    <name evidence="1" type="ORF">LOK49_LG12G00097</name>
</gene>
<organism evidence="1 2">
    <name type="scientific">Camellia lanceoleosa</name>
    <dbReference type="NCBI Taxonomy" id="1840588"/>
    <lineage>
        <taxon>Eukaryota</taxon>
        <taxon>Viridiplantae</taxon>
        <taxon>Streptophyta</taxon>
        <taxon>Embryophyta</taxon>
        <taxon>Tracheophyta</taxon>
        <taxon>Spermatophyta</taxon>
        <taxon>Magnoliopsida</taxon>
        <taxon>eudicotyledons</taxon>
        <taxon>Gunneridae</taxon>
        <taxon>Pentapetalae</taxon>
        <taxon>asterids</taxon>
        <taxon>Ericales</taxon>
        <taxon>Theaceae</taxon>
        <taxon>Camellia</taxon>
    </lineage>
</organism>